<dbReference type="EMBL" id="MNPL01001215">
    <property type="protein sequence ID" value="OQR79356.1"/>
    <property type="molecule type" value="Genomic_DNA"/>
</dbReference>
<dbReference type="STRING" id="418985.A0A1V9Y0U0"/>
<evidence type="ECO:0000313" key="3">
    <source>
        <dbReference type="EMBL" id="OQR79356.1"/>
    </source>
</evidence>
<dbReference type="PANTHER" id="PTHR43615">
    <property type="entry name" value="PHOSPHOENOLPYRUVATE SYNTHASE-RELATED"/>
    <property type="match status" value="1"/>
</dbReference>
<gene>
    <name evidence="3" type="ORF">BIW11_05794</name>
</gene>
<dbReference type="Gene3D" id="3.30.1490.20">
    <property type="entry name" value="ATP-grasp fold, A domain"/>
    <property type="match status" value="1"/>
</dbReference>
<accession>A0A1V9Y0U0</accession>
<dbReference type="SUPFAM" id="SSF56059">
    <property type="entry name" value="Glutathione synthetase ATP-binding domain-like"/>
    <property type="match status" value="1"/>
</dbReference>
<protein>
    <recommendedName>
        <fullName evidence="2">Pyruvate phosphate dikinase AMP/ATP-binding domain-containing protein</fullName>
    </recommendedName>
</protein>
<proteinExistence type="inferred from homology"/>
<sequence length="758" mass="83248">MADSLSRLNSFTMLAQVESIYRDEFAYSQAGHIDAQITINNGDPKEVHLWGSRMHFSGRFEPRHEVHKFAYFRPGHRLHLILRKVEAQQVTMGSMLDPSSEILPITAEEPFTGRIVARSRKQTYNVVFGETIFEPVLISTTHPQINDRFSVSKQEATLNGQTGVVLTMAVCRYNRPRLVLPLEYQHQVVDPEIRVPAFVLGVQDEACKRSVLAGGKGSSLAVLTSISKQFHSFTVPRALVLTTNAYELFAEQPVVRDAVEALTALVRSCPPAEELKKACDSCVATVAHSAVPKAVLDEFEARLIQLMGRDESLRVAVRPSVVGEDSEEMSAARRMASYLGVPADLGSITAAVAKCWASQFSFTAVNYKRQYGQTVASSMAVIVQEMVAAQTAGVMFTCDPDTSSPEMITITANYGLGEFLVSPSVEPDTFKVRRHRNGSVAVVETVIGRKQFFVQQIPSGGTEEIEVSKEDAQRACIATDLVEKLASVGHLVESCFTTARDIEWALLDDRVYLLHSRPVTSTTKETDFEIVNDSNGCLLSEAEVLSKAIVLKIFPGAVSVLGLAIMDAVFNVMSSEFLALLESAEGLSGSLYMSSAMSTLRKQIFISASNTNYDCPWEKSMMYAAYGRDISQDEVFKKGVLRLPKDAGLLNKFVGLFGLAKILLSPNQFVERTSEFSKTFEVYQSENLSAVQQLRHILAAITKCKLIGMALHQGFLETTFYGASIVNILVKANNGGECGQLLSKLNNFNDGPDTMATI</sequence>
<organism evidence="3 4">
    <name type="scientific">Tropilaelaps mercedesae</name>
    <dbReference type="NCBI Taxonomy" id="418985"/>
    <lineage>
        <taxon>Eukaryota</taxon>
        <taxon>Metazoa</taxon>
        <taxon>Ecdysozoa</taxon>
        <taxon>Arthropoda</taxon>
        <taxon>Chelicerata</taxon>
        <taxon>Arachnida</taxon>
        <taxon>Acari</taxon>
        <taxon>Parasitiformes</taxon>
        <taxon>Mesostigmata</taxon>
        <taxon>Gamasina</taxon>
        <taxon>Dermanyssoidea</taxon>
        <taxon>Laelapidae</taxon>
        <taxon>Tropilaelaps</taxon>
    </lineage>
</organism>
<dbReference type="OrthoDB" id="6435135at2759"/>
<comment type="caution">
    <text evidence="3">The sequence shown here is derived from an EMBL/GenBank/DDBJ whole genome shotgun (WGS) entry which is preliminary data.</text>
</comment>
<evidence type="ECO:0000259" key="2">
    <source>
        <dbReference type="Pfam" id="PF01326"/>
    </source>
</evidence>
<name>A0A1V9Y0U0_9ACAR</name>
<dbReference type="GO" id="GO:0016301">
    <property type="term" value="F:kinase activity"/>
    <property type="evidence" value="ECO:0007669"/>
    <property type="project" value="InterPro"/>
</dbReference>
<dbReference type="InterPro" id="IPR051549">
    <property type="entry name" value="PEP_Utilizing_Enz"/>
</dbReference>
<dbReference type="InterPro" id="IPR002192">
    <property type="entry name" value="PPDK_AMP/ATP-bd"/>
</dbReference>
<feature type="domain" description="Pyruvate phosphate dikinase AMP/ATP-binding" evidence="2">
    <location>
        <begin position="212"/>
        <end position="527"/>
    </location>
</feature>
<dbReference type="GO" id="GO:0005524">
    <property type="term" value="F:ATP binding"/>
    <property type="evidence" value="ECO:0007669"/>
    <property type="project" value="InterPro"/>
</dbReference>
<dbReference type="AlphaFoldDB" id="A0A1V9Y0U0"/>
<evidence type="ECO:0000256" key="1">
    <source>
        <dbReference type="ARBA" id="ARBA00007837"/>
    </source>
</evidence>
<comment type="similarity">
    <text evidence="1">Belongs to the PEP-utilizing enzyme family.</text>
</comment>
<dbReference type="InterPro" id="IPR013815">
    <property type="entry name" value="ATP_grasp_subdomain_1"/>
</dbReference>
<keyword evidence="4" id="KW-1185">Reference proteome</keyword>
<reference evidence="3 4" key="1">
    <citation type="journal article" date="2017" name="Gigascience">
        <title>Draft genome of the honey bee ectoparasitic mite, Tropilaelaps mercedesae, is shaped by the parasitic life history.</title>
        <authorList>
            <person name="Dong X."/>
            <person name="Armstrong S.D."/>
            <person name="Xia D."/>
            <person name="Makepeace B.L."/>
            <person name="Darby A.C."/>
            <person name="Kadowaki T."/>
        </authorList>
    </citation>
    <scope>NUCLEOTIDE SEQUENCE [LARGE SCALE GENOMIC DNA]</scope>
    <source>
        <strain evidence="3">Wuxi-XJTLU</strain>
    </source>
</reference>
<dbReference type="InParanoid" id="A0A1V9Y0U0"/>
<dbReference type="PANTHER" id="PTHR43615:SF1">
    <property type="entry name" value="PPDK_N DOMAIN-CONTAINING PROTEIN"/>
    <property type="match status" value="1"/>
</dbReference>
<dbReference type="Pfam" id="PF01326">
    <property type="entry name" value="PPDK_N"/>
    <property type="match status" value="1"/>
</dbReference>
<dbReference type="Gene3D" id="3.30.470.20">
    <property type="entry name" value="ATP-grasp fold, B domain"/>
    <property type="match status" value="1"/>
</dbReference>
<dbReference type="Proteomes" id="UP000192247">
    <property type="component" value="Unassembled WGS sequence"/>
</dbReference>
<evidence type="ECO:0000313" key="4">
    <source>
        <dbReference type="Proteomes" id="UP000192247"/>
    </source>
</evidence>